<reference evidence="2" key="1">
    <citation type="submission" date="2018-04" db="EMBL/GenBank/DDBJ databases">
        <authorList>
            <person name="Cornet L."/>
        </authorList>
    </citation>
    <scope>NUCLEOTIDE SEQUENCE [LARGE SCALE GENOMIC DNA]</scope>
</reference>
<dbReference type="Proteomes" id="UP000249354">
    <property type="component" value="Unassembled WGS sequence"/>
</dbReference>
<accession>A0A2W4VE22</accession>
<reference evidence="1 2" key="2">
    <citation type="submission" date="2018-06" db="EMBL/GenBank/DDBJ databases">
        <title>Metagenomic assembly of (sub)arctic Cyanobacteria and their associated microbiome from non-axenic cultures.</title>
        <authorList>
            <person name="Baurain D."/>
        </authorList>
    </citation>
    <scope>NUCLEOTIDE SEQUENCE [LARGE SCALE GENOMIC DNA]</scope>
    <source>
        <strain evidence="1">ULC129bin1</strain>
    </source>
</reference>
<dbReference type="EMBL" id="QBMC01000297">
    <property type="protein sequence ID" value="PZO07735.1"/>
    <property type="molecule type" value="Genomic_DNA"/>
</dbReference>
<sequence>NNGNALNNCLSGILPLFLYSRYFICLRLPYAVPNFSSGAPLGYISTKVFNLLDIFGIYAAEAFILKRELTT</sequence>
<comment type="caution">
    <text evidence="1">The sequence shown here is derived from an EMBL/GenBank/DDBJ whole genome shotgun (WGS) entry which is preliminary data.</text>
</comment>
<evidence type="ECO:0000313" key="2">
    <source>
        <dbReference type="Proteomes" id="UP000249354"/>
    </source>
</evidence>
<protein>
    <submittedName>
        <fullName evidence="1">Uncharacterized protein</fullName>
    </submittedName>
</protein>
<name>A0A2W4VE22_9CYAN</name>
<dbReference type="AlphaFoldDB" id="A0A2W4VE22"/>
<organism evidence="1 2">
    <name type="scientific">Leptolyngbya foveolarum</name>
    <dbReference type="NCBI Taxonomy" id="47253"/>
    <lineage>
        <taxon>Bacteria</taxon>
        <taxon>Bacillati</taxon>
        <taxon>Cyanobacteriota</taxon>
        <taxon>Cyanophyceae</taxon>
        <taxon>Leptolyngbyales</taxon>
        <taxon>Leptolyngbyaceae</taxon>
        <taxon>Leptolyngbya group</taxon>
        <taxon>Leptolyngbya</taxon>
    </lineage>
</organism>
<proteinExistence type="predicted"/>
<feature type="non-terminal residue" evidence="1">
    <location>
        <position position="1"/>
    </location>
</feature>
<gene>
    <name evidence="1" type="ORF">DCF25_22645</name>
</gene>
<evidence type="ECO:0000313" key="1">
    <source>
        <dbReference type="EMBL" id="PZO07735.1"/>
    </source>
</evidence>